<dbReference type="AlphaFoldDB" id="A0A5M8P2V4"/>
<proteinExistence type="predicted"/>
<gene>
    <name evidence="1" type="ORF">EZS26_000953</name>
</gene>
<sequence>MVIMKKTSLFIFLLFQQIGIMLYAASITVTTSLDYTRGATLAYSGGSFSTADLSNVKEKGICWSTTHNPTINDSKTATNVTAATFLCRMNNLLPATLYYVRAYAISTANEENYGKEIKIITIPKGNTTFTMAFDSVGNPDNFRRIKAAMTSACNYHNNLTSIVAQKSVNYGSGTPTAEASYGGWMRFGPSESYQRAGTALHELSHTVGVGQHAMWSNVNLHANNVWLGERTTNVLKTMLPLHGNTTYPEIHGDTQHFWPFGINGANEDTGADLLYVMNALLVQAMGEDGLPSTNNYNFATPAYTLDINEGKKYYLKSEDPRAGRDTAFVVENAAGKIVYRTMTAAQVLNEDSAAWYITFNPQTRYYTIQNVATSKYFIYSASEIGLQSAGQTAVASGISSANLPNNTNMWFQLLASRASTWKGFWIVHPTGAATPPCFGASSSGKTIIRNFDFSETATVQRWLVHSEDEVANLDQTAATIELFQPEVNVFGGNRKLYVENLPTNSEIAIFDLTGRLHFRDKNKGNSFSHCLPRGIYIVSIRSARTDLTKKVLVY</sequence>
<evidence type="ECO:0000313" key="2">
    <source>
        <dbReference type="Proteomes" id="UP000324575"/>
    </source>
</evidence>
<comment type="caution">
    <text evidence="1">The sequence shown here is derived from an EMBL/GenBank/DDBJ whole genome shotgun (WGS) entry which is preliminary data.</text>
</comment>
<protein>
    <recommendedName>
        <fullName evidence="3">T9SS C-terminal target domain-containing protein</fullName>
    </recommendedName>
</protein>
<evidence type="ECO:0000313" key="1">
    <source>
        <dbReference type="EMBL" id="KAA6302783.1"/>
    </source>
</evidence>
<dbReference type="NCBIfam" id="TIGR04183">
    <property type="entry name" value="Por_Secre_tail"/>
    <property type="match status" value="1"/>
</dbReference>
<accession>A0A5M8P2V4</accession>
<reference evidence="1 2" key="1">
    <citation type="submission" date="2019-03" db="EMBL/GenBank/DDBJ databases">
        <title>Single cell metagenomics reveals metabolic interactions within the superorganism composed of flagellate Streblomastix strix and complex community of Bacteroidetes bacteria on its surface.</title>
        <authorList>
            <person name="Treitli S.C."/>
            <person name="Kolisko M."/>
            <person name="Husnik F."/>
            <person name="Keeling P."/>
            <person name="Hampl V."/>
        </authorList>
    </citation>
    <scope>NUCLEOTIDE SEQUENCE [LARGE SCALE GENOMIC DNA]</scope>
    <source>
        <strain evidence="1">St1</strain>
    </source>
</reference>
<dbReference type="EMBL" id="SNRX01000005">
    <property type="protein sequence ID" value="KAA6302783.1"/>
    <property type="molecule type" value="Genomic_DNA"/>
</dbReference>
<evidence type="ECO:0008006" key="3">
    <source>
        <dbReference type="Google" id="ProtNLM"/>
    </source>
</evidence>
<dbReference type="Proteomes" id="UP000324575">
    <property type="component" value="Unassembled WGS sequence"/>
</dbReference>
<name>A0A5M8P2V4_9BACT</name>
<organism evidence="1 2">
    <name type="scientific">Candidatus Ordinivivax streblomastigis</name>
    <dbReference type="NCBI Taxonomy" id="2540710"/>
    <lineage>
        <taxon>Bacteria</taxon>
        <taxon>Pseudomonadati</taxon>
        <taxon>Bacteroidota</taxon>
        <taxon>Bacteroidia</taxon>
        <taxon>Bacteroidales</taxon>
        <taxon>Candidatus Ordinivivax</taxon>
    </lineage>
</organism>
<dbReference type="InterPro" id="IPR026444">
    <property type="entry name" value="Secre_tail"/>
</dbReference>